<evidence type="ECO:0000256" key="1">
    <source>
        <dbReference type="ARBA" id="ARBA00009179"/>
    </source>
</evidence>
<feature type="compositionally biased region" description="Basic and acidic residues" evidence="6">
    <location>
        <begin position="414"/>
        <end position="428"/>
    </location>
</feature>
<evidence type="ECO:0000256" key="3">
    <source>
        <dbReference type="ARBA" id="ARBA00022801"/>
    </source>
</evidence>
<feature type="region of interest" description="Disordered" evidence="6">
    <location>
        <begin position="402"/>
        <end position="428"/>
    </location>
</feature>
<name>A0ABY1ZHJ5_9GAMM</name>
<dbReference type="RefSeq" id="WP_131482823.1">
    <property type="nucleotide sequence ID" value="NZ_SJDL01000026.1"/>
</dbReference>
<evidence type="ECO:0000256" key="4">
    <source>
        <dbReference type="ARBA" id="ARBA00022825"/>
    </source>
</evidence>
<keyword evidence="7" id="KW-0732">Signal</keyword>
<dbReference type="PANTHER" id="PTHR32060:SF30">
    <property type="entry name" value="CARBOXY-TERMINAL PROCESSING PROTEASE CTPA"/>
    <property type="match status" value="1"/>
</dbReference>
<keyword evidence="3 5" id="KW-0378">Hydrolase</keyword>
<dbReference type="Gene3D" id="3.90.226.10">
    <property type="entry name" value="2-enoyl-CoA Hydratase, Chain A, domain 1"/>
    <property type="match status" value="1"/>
</dbReference>
<protein>
    <submittedName>
        <fullName evidence="9">S41 family peptidase</fullName>
    </submittedName>
</protein>
<evidence type="ECO:0000256" key="7">
    <source>
        <dbReference type="SAM" id="SignalP"/>
    </source>
</evidence>
<dbReference type="Pfam" id="PF03572">
    <property type="entry name" value="Peptidase_S41"/>
    <property type="match status" value="1"/>
</dbReference>
<evidence type="ECO:0000256" key="6">
    <source>
        <dbReference type="SAM" id="MobiDB-lite"/>
    </source>
</evidence>
<dbReference type="SUPFAM" id="SSF50156">
    <property type="entry name" value="PDZ domain-like"/>
    <property type="match status" value="1"/>
</dbReference>
<dbReference type="NCBIfam" id="TIGR00225">
    <property type="entry name" value="prc"/>
    <property type="match status" value="1"/>
</dbReference>
<dbReference type="Gene3D" id="2.30.42.10">
    <property type="match status" value="1"/>
</dbReference>
<dbReference type="InterPro" id="IPR055210">
    <property type="entry name" value="CtpA/B_N"/>
</dbReference>
<dbReference type="SMART" id="SM00245">
    <property type="entry name" value="TSPc"/>
    <property type="match status" value="1"/>
</dbReference>
<organism evidence="9 10">
    <name type="scientific">Marinobacter halodurans</name>
    <dbReference type="NCBI Taxonomy" id="2528979"/>
    <lineage>
        <taxon>Bacteria</taxon>
        <taxon>Pseudomonadati</taxon>
        <taxon>Pseudomonadota</taxon>
        <taxon>Gammaproteobacteria</taxon>
        <taxon>Pseudomonadales</taxon>
        <taxon>Marinobacteraceae</taxon>
        <taxon>Marinobacter</taxon>
    </lineage>
</organism>
<dbReference type="InterPro" id="IPR029045">
    <property type="entry name" value="ClpP/crotonase-like_dom_sf"/>
</dbReference>
<keyword evidence="4 5" id="KW-0720">Serine protease</keyword>
<comment type="similarity">
    <text evidence="1 5">Belongs to the peptidase S41A family.</text>
</comment>
<feature type="signal peptide" evidence="7">
    <location>
        <begin position="1"/>
        <end position="27"/>
    </location>
</feature>
<evidence type="ECO:0000313" key="10">
    <source>
        <dbReference type="Proteomes" id="UP000313645"/>
    </source>
</evidence>
<dbReference type="SUPFAM" id="SSF52096">
    <property type="entry name" value="ClpP/crotonase"/>
    <property type="match status" value="1"/>
</dbReference>
<keyword evidence="2 5" id="KW-0645">Protease</keyword>
<accession>A0ABY1ZHJ5</accession>
<evidence type="ECO:0000256" key="5">
    <source>
        <dbReference type="RuleBase" id="RU004404"/>
    </source>
</evidence>
<reference evidence="9 10" key="1">
    <citation type="submission" date="2019-02" db="EMBL/GenBank/DDBJ databases">
        <title>Marinobacter halodurans sp. nov., a marine bacterium isolated from sea tidal flat.</title>
        <authorList>
            <person name="Yoo Y."/>
            <person name="Lee D.W."/>
            <person name="Kim B.S."/>
            <person name="Kim J.-J."/>
        </authorList>
    </citation>
    <scope>NUCLEOTIDE SEQUENCE [LARGE SCALE GENOMIC DNA]</scope>
    <source>
        <strain evidence="9 10">YJ-S3-2</strain>
    </source>
</reference>
<dbReference type="InterPro" id="IPR036034">
    <property type="entry name" value="PDZ_sf"/>
</dbReference>
<feature type="domain" description="PDZ" evidence="8">
    <location>
        <begin position="110"/>
        <end position="178"/>
    </location>
</feature>
<dbReference type="PROSITE" id="PS50106">
    <property type="entry name" value="PDZ"/>
    <property type="match status" value="1"/>
</dbReference>
<dbReference type="InterPro" id="IPR005151">
    <property type="entry name" value="Tail-specific_protease"/>
</dbReference>
<dbReference type="SMART" id="SM00228">
    <property type="entry name" value="PDZ"/>
    <property type="match status" value="1"/>
</dbReference>
<keyword evidence="10" id="KW-1185">Reference proteome</keyword>
<dbReference type="Gene3D" id="3.30.750.44">
    <property type="match status" value="1"/>
</dbReference>
<comment type="caution">
    <text evidence="9">The sequence shown here is derived from an EMBL/GenBank/DDBJ whole genome shotgun (WGS) entry which is preliminary data.</text>
</comment>
<dbReference type="Pfam" id="PF22694">
    <property type="entry name" value="CtpB_N-like"/>
    <property type="match status" value="1"/>
</dbReference>
<sequence>MKLARRTAATALLCAYCLLTLPTLALADTDPETGETILRGEANGKDVTVRLPNPEKQLPLDELRKFTEVFGRIREAYVEEVDDTTLLENAIKGMLSGLDPHSAYLEPQAYEELEESTSGEFGGLGIEVGIEDGFVRVISPIDDTPAQKAGVQAGDMIIKLGDQPVKGMSLEEAVNLMRGKPGTTLKLTIVRDEQSAPIEIDVERDVIKVASVKSRMLEPGYAYLRLTQFQAETGREFVEAIDKLEKDNGGKLDGIIIDLRNNPGGVLQAAVESADAVLDEGLIVYTDGRIQSSKLRFSAQPGDETDGAPIVVLINGGSASASEILAGALQDHHRAVIMGTESFGKGSVQTVIPLDETHAIKLTTARYYTPSGRSIQAKGIHPDIVVNQARLTEVDSQPFFTEADLSGHLENGTDDGKSRTDDKATKAVPDEQVAKDYQLRTALNLLKGLGIFSKNKVDTQ</sequence>
<evidence type="ECO:0000313" key="9">
    <source>
        <dbReference type="EMBL" id="TBW52931.1"/>
    </source>
</evidence>
<dbReference type="CDD" id="cd07560">
    <property type="entry name" value="Peptidase_S41_CPP"/>
    <property type="match status" value="1"/>
</dbReference>
<dbReference type="InterPro" id="IPR001478">
    <property type="entry name" value="PDZ"/>
</dbReference>
<feature type="chain" id="PRO_5047193013" evidence="7">
    <location>
        <begin position="28"/>
        <end position="460"/>
    </location>
</feature>
<dbReference type="EMBL" id="SJDL01000026">
    <property type="protein sequence ID" value="TBW52931.1"/>
    <property type="molecule type" value="Genomic_DNA"/>
</dbReference>
<evidence type="ECO:0000259" key="8">
    <source>
        <dbReference type="PROSITE" id="PS50106"/>
    </source>
</evidence>
<dbReference type="Proteomes" id="UP000313645">
    <property type="component" value="Unassembled WGS sequence"/>
</dbReference>
<dbReference type="CDD" id="cd06782">
    <property type="entry name" value="cpPDZ_CPP-like"/>
    <property type="match status" value="1"/>
</dbReference>
<evidence type="ECO:0000256" key="2">
    <source>
        <dbReference type="ARBA" id="ARBA00022670"/>
    </source>
</evidence>
<gene>
    <name evidence="9" type="ORF">EZI54_15675</name>
</gene>
<dbReference type="Pfam" id="PF13180">
    <property type="entry name" value="PDZ_2"/>
    <property type="match status" value="1"/>
</dbReference>
<dbReference type="InterPro" id="IPR004447">
    <property type="entry name" value="Peptidase_S41A"/>
</dbReference>
<proteinExistence type="inferred from homology"/>
<dbReference type="PANTHER" id="PTHR32060">
    <property type="entry name" value="TAIL-SPECIFIC PROTEASE"/>
    <property type="match status" value="1"/>
</dbReference>